<gene>
    <name evidence="2" type="ORF">CDL15_Pgr018071</name>
</gene>
<proteinExistence type="predicted"/>
<dbReference type="GO" id="GO:0004555">
    <property type="term" value="F:alpha,alpha-trehalase activity"/>
    <property type="evidence" value="ECO:0007669"/>
    <property type="project" value="InterPro"/>
</dbReference>
<dbReference type="Proteomes" id="UP000197138">
    <property type="component" value="Unassembled WGS sequence"/>
</dbReference>
<name>A0A218WH82_PUNGR</name>
<accession>A0A218WH82</accession>
<comment type="caution">
    <text evidence="2">The sequence shown here is derived from an EMBL/GenBank/DDBJ whole genome shotgun (WGS) entry which is preliminary data.</text>
</comment>
<dbReference type="PANTHER" id="PTHR23403:SF1">
    <property type="entry name" value="TREHALASE"/>
    <property type="match status" value="1"/>
</dbReference>
<dbReference type="Gene3D" id="1.50.10.10">
    <property type="match status" value="1"/>
</dbReference>
<organism evidence="2 3">
    <name type="scientific">Punica granatum</name>
    <name type="common">Pomegranate</name>
    <dbReference type="NCBI Taxonomy" id="22663"/>
    <lineage>
        <taxon>Eukaryota</taxon>
        <taxon>Viridiplantae</taxon>
        <taxon>Streptophyta</taxon>
        <taxon>Embryophyta</taxon>
        <taxon>Tracheophyta</taxon>
        <taxon>Spermatophyta</taxon>
        <taxon>Magnoliopsida</taxon>
        <taxon>eudicotyledons</taxon>
        <taxon>Gunneridae</taxon>
        <taxon>Pentapetalae</taxon>
        <taxon>rosids</taxon>
        <taxon>malvids</taxon>
        <taxon>Myrtales</taxon>
        <taxon>Lythraceae</taxon>
        <taxon>Punica</taxon>
    </lineage>
</organism>
<dbReference type="GO" id="GO:0005993">
    <property type="term" value="P:trehalose catabolic process"/>
    <property type="evidence" value="ECO:0007669"/>
    <property type="project" value="TreeGrafter"/>
</dbReference>
<evidence type="ECO:0000313" key="2">
    <source>
        <dbReference type="EMBL" id="OWM72187.1"/>
    </source>
</evidence>
<protein>
    <recommendedName>
        <fullName evidence="1">Alpha,alpha-trehalose glucohydrolase</fullName>
    </recommendedName>
</protein>
<dbReference type="EMBL" id="MTKT01004293">
    <property type="protein sequence ID" value="OWM72187.1"/>
    <property type="molecule type" value="Genomic_DNA"/>
</dbReference>
<dbReference type="InterPro" id="IPR001661">
    <property type="entry name" value="Glyco_hydro_37"/>
</dbReference>
<evidence type="ECO:0000256" key="1">
    <source>
        <dbReference type="ARBA" id="ARBA00031637"/>
    </source>
</evidence>
<reference evidence="3" key="1">
    <citation type="journal article" date="2017" name="Plant J.">
        <title>The pomegranate (Punica granatum L.) genome and the genomics of punicalagin biosynthesis.</title>
        <authorList>
            <person name="Qin G."/>
            <person name="Xu C."/>
            <person name="Ming R."/>
            <person name="Tang H."/>
            <person name="Guyot R."/>
            <person name="Kramer E.M."/>
            <person name="Hu Y."/>
            <person name="Yi X."/>
            <person name="Qi Y."/>
            <person name="Xu X."/>
            <person name="Gao Z."/>
            <person name="Pan H."/>
            <person name="Jian J."/>
            <person name="Tian Y."/>
            <person name="Yue Z."/>
            <person name="Xu Y."/>
        </authorList>
    </citation>
    <scope>NUCLEOTIDE SEQUENCE [LARGE SCALE GENOMIC DNA]</scope>
    <source>
        <strain evidence="3">cv. Dabenzi</strain>
    </source>
</reference>
<dbReference type="Pfam" id="PF01204">
    <property type="entry name" value="Trehalase"/>
    <property type="match status" value="1"/>
</dbReference>
<dbReference type="AlphaFoldDB" id="A0A218WH82"/>
<dbReference type="InterPro" id="IPR012341">
    <property type="entry name" value="6hp_glycosidase-like_sf"/>
</dbReference>
<evidence type="ECO:0000313" key="3">
    <source>
        <dbReference type="Proteomes" id="UP000197138"/>
    </source>
</evidence>
<sequence length="188" mass="21033">MTVGDRLRLLLRSGLRLQTPPRHLESSASTSCCFSVSTSTAQVEHERPHTSFAAPPPEGRWRPPITFLEHVQQAALSIFGASGFDPKRYVNLSLKSDLPAAERAFDELRASATAQDLETFMRSYFEDAGGDLEHYEPPDYTPEPEGFLPAVKSREVREWALEAHALWKSLSRKISDGVRARPARSPTR</sequence>
<dbReference type="PANTHER" id="PTHR23403">
    <property type="entry name" value="TREHALASE"/>
    <property type="match status" value="1"/>
</dbReference>